<dbReference type="Proteomes" id="UP000015241">
    <property type="component" value="Unassembled WGS sequence"/>
</dbReference>
<evidence type="ECO:0008006" key="5">
    <source>
        <dbReference type="Google" id="ProtNLM"/>
    </source>
</evidence>
<dbReference type="SUPFAM" id="SSF52266">
    <property type="entry name" value="SGNH hydrolase"/>
    <property type="match status" value="1"/>
</dbReference>
<keyword evidence="1" id="KW-0378">Hydrolase</keyword>
<organism evidence="3 4">
    <name type="scientific">Fomitopsis schrenkii</name>
    <name type="common">Brown rot fungus</name>
    <dbReference type="NCBI Taxonomy" id="2126942"/>
    <lineage>
        <taxon>Eukaryota</taxon>
        <taxon>Fungi</taxon>
        <taxon>Dikarya</taxon>
        <taxon>Basidiomycota</taxon>
        <taxon>Agaricomycotina</taxon>
        <taxon>Agaricomycetes</taxon>
        <taxon>Polyporales</taxon>
        <taxon>Fomitopsis</taxon>
    </lineage>
</organism>
<evidence type="ECO:0000313" key="4">
    <source>
        <dbReference type="Proteomes" id="UP000015241"/>
    </source>
</evidence>
<evidence type="ECO:0000256" key="2">
    <source>
        <dbReference type="SAM" id="SignalP"/>
    </source>
</evidence>
<dbReference type="AlphaFoldDB" id="S8FFS5"/>
<dbReference type="Pfam" id="PF00657">
    <property type="entry name" value="Lipase_GDSL"/>
    <property type="match status" value="1"/>
</dbReference>
<dbReference type="Gene3D" id="3.40.50.1110">
    <property type="entry name" value="SGNH hydrolase"/>
    <property type="match status" value="1"/>
</dbReference>
<dbReference type="PANTHER" id="PTHR45648">
    <property type="entry name" value="GDSL LIPASE/ACYLHYDROLASE FAMILY PROTEIN (AFU_ORTHOLOGUE AFUA_4G14700)"/>
    <property type="match status" value="1"/>
</dbReference>
<dbReference type="EMBL" id="KE504177">
    <property type="protein sequence ID" value="EPS97254.1"/>
    <property type="molecule type" value="Genomic_DNA"/>
</dbReference>
<evidence type="ECO:0000256" key="1">
    <source>
        <dbReference type="ARBA" id="ARBA00022801"/>
    </source>
</evidence>
<dbReference type="InParanoid" id="S8FFS5"/>
<protein>
    <recommendedName>
        <fullName evidence="5">Carbohydrate esterase family 16 protein</fullName>
    </recommendedName>
</protein>
<accession>S8FFS5</accession>
<sequence length="323" mass="36216">MLLRSFVTVAIWVLTASAHAVDTGKADPGFNWRSIEYVYAFGDSYTFVQGTRGHANFSFVGDLFDLSVTPYELLTDEIIYKNTSSDGANWIEYLTGCFAGNPAFCPRKLWDFAFAGADIDGNILPLHHNFTVPLVDQVKQWATYAKDVIPRPVKNTLTAWWIGINDTGDTVSNATITDWTAFWNTEMTSYFNAVQMAYDNGLQGAHLFINVPPEERAPGHVNNANHDTIKAHIELYNSILEDYVTAFAERNPRASVLTFDAHSWFNEVLDNAAAYGFSNITGYCTCTDPSYFWYNTGHPTEHVHRLLASAIKESLVNASHPQW</sequence>
<dbReference type="InterPro" id="IPR001087">
    <property type="entry name" value="GDSL"/>
</dbReference>
<dbReference type="STRING" id="743788.S8FFS5"/>
<dbReference type="OrthoDB" id="1600564at2759"/>
<dbReference type="GO" id="GO:0016788">
    <property type="term" value="F:hydrolase activity, acting on ester bonds"/>
    <property type="evidence" value="ECO:0007669"/>
    <property type="project" value="InterPro"/>
</dbReference>
<dbReference type="InterPro" id="IPR036514">
    <property type="entry name" value="SGNH_hydro_sf"/>
</dbReference>
<keyword evidence="4" id="KW-1185">Reference proteome</keyword>
<dbReference type="PANTHER" id="PTHR45648:SF85">
    <property type="entry name" value="A, PUTATIVE (AFU_ORTHOLOGUE AFUA_2G10760)-RELATED"/>
    <property type="match status" value="1"/>
</dbReference>
<gene>
    <name evidence="3" type="ORF">FOMPIDRAFT_49968</name>
</gene>
<feature type="signal peptide" evidence="2">
    <location>
        <begin position="1"/>
        <end position="20"/>
    </location>
</feature>
<name>S8FFS5_FOMSC</name>
<dbReference type="InterPro" id="IPR051058">
    <property type="entry name" value="GDSL_Est/Lipase"/>
</dbReference>
<dbReference type="CDD" id="cd01846">
    <property type="entry name" value="fatty_acyltransferase_like"/>
    <property type="match status" value="1"/>
</dbReference>
<proteinExistence type="predicted"/>
<evidence type="ECO:0000313" key="3">
    <source>
        <dbReference type="EMBL" id="EPS97254.1"/>
    </source>
</evidence>
<keyword evidence="2" id="KW-0732">Signal</keyword>
<reference evidence="3 4" key="1">
    <citation type="journal article" date="2012" name="Science">
        <title>The Paleozoic origin of enzymatic lignin decomposition reconstructed from 31 fungal genomes.</title>
        <authorList>
            <person name="Floudas D."/>
            <person name="Binder M."/>
            <person name="Riley R."/>
            <person name="Barry K."/>
            <person name="Blanchette R.A."/>
            <person name="Henrissat B."/>
            <person name="Martinez A.T."/>
            <person name="Otillar R."/>
            <person name="Spatafora J.W."/>
            <person name="Yadav J.S."/>
            <person name="Aerts A."/>
            <person name="Benoit I."/>
            <person name="Boyd A."/>
            <person name="Carlson A."/>
            <person name="Copeland A."/>
            <person name="Coutinho P.M."/>
            <person name="de Vries R.P."/>
            <person name="Ferreira P."/>
            <person name="Findley K."/>
            <person name="Foster B."/>
            <person name="Gaskell J."/>
            <person name="Glotzer D."/>
            <person name="Gorecki P."/>
            <person name="Heitman J."/>
            <person name="Hesse C."/>
            <person name="Hori C."/>
            <person name="Igarashi K."/>
            <person name="Jurgens J.A."/>
            <person name="Kallen N."/>
            <person name="Kersten P."/>
            <person name="Kohler A."/>
            <person name="Kuees U."/>
            <person name="Kumar T.K.A."/>
            <person name="Kuo A."/>
            <person name="LaButti K."/>
            <person name="Larrondo L.F."/>
            <person name="Lindquist E."/>
            <person name="Ling A."/>
            <person name="Lombard V."/>
            <person name="Lucas S."/>
            <person name="Lundell T."/>
            <person name="Martin R."/>
            <person name="McLaughlin D.J."/>
            <person name="Morgenstern I."/>
            <person name="Morin E."/>
            <person name="Murat C."/>
            <person name="Nagy L.G."/>
            <person name="Nolan M."/>
            <person name="Ohm R.A."/>
            <person name="Patyshakuliyeva A."/>
            <person name="Rokas A."/>
            <person name="Ruiz-Duenas F.J."/>
            <person name="Sabat G."/>
            <person name="Salamov A."/>
            <person name="Samejima M."/>
            <person name="Schmutz J."/>
            <person name="Slot J.C."/>
            <person name="St John F."/>
            <person name="Stenlid J."/>
            <person name="Sun H."/>
            <person name="Sun S."/>
            <person name="Syed K."/>
            <person name="Tsang A."/>
            <person name="Wiebenga A."/>
            <person name="Young D."/>
            <person name="Pisabarro A."/>
            <person name="Eastwood D.C."/>
            <person name="Martin F."/>
            <person name="Cullen D."/>
            <person name="Grigoriev I.V."/>
            <person name="Hibbett D.S."/>
        </authorList>
    </citation>
    <scope>NUCLEOTIDE SEQUENCE</scope>
    <source>
        <strain evidence="4">FP-58527</strain>
    </source>
</reference>
<dbReference type="eggNOG" id="ENOG502S09J">
    <property type="taxonomic scope" value="Eukaryota"/>
</dbReference>
<feature type="chain" id="PRO_5004551379" description="Carbohydrate esterase family 16 protein" evidence="2">
    <location>
        <begin position="21"/>
        <end position="323"/>
    </location>
</feature>
<dbReference type="HOGENOM" id="CLU_015101_4_0_1"/>